<dbReference type="EMBL" id="HACG01023952">
    <property type="protein sequence ID" value="CEK70817.1"/>
    <property type="molecule type" value="Transcribed_RNA"/>
</dbReference>
<dbReference type="GO" id="GO:0097250">
    <property type="term" value="P:mitochondrial respirasome assembly"/>
    <property type="evidence" value="ECO:0007669"/>
    <property type="project" value="InterPro"/>
</dbReference>
<protein>
    <recommendedName>
        <fullName evidence="9">Rab5-interacting protein</fullName>
    </recommendedName>
</protein>
<dbReference type="PANTHER" id="PTHR12906">
    <property type="entry name" value="PROTEIN C20ORF24 RAB5-INTERACTING PROTEIN"/>
    <property type="match status" value="1"/>
</dbReference>
<organism evidence="8">
    <name type="scientific">Arion vulgaris</name>
    <dbReference type="NCBI Taxonomy" id="1028688"/>
    <lineage>
        <taxon>Eukaryota</taxon>
        <taxon>Metazoa</taxon>
        <taxon>Spiralia</taxon>
        <taxon>Lophotrochozoa</taxon>
        <taxon>Mollusca</taxon>
        <taxon>Gastropoda</taxon>
        <taxon>Heterobranchia</taxon>
        <taxon>Euthyneura</taxon>
        <taxon>Panpulmonata</taxon>
        <taxon>Eupulmonata</taxon>
        <taxon>Stylommatophora</taxon>
        <taxon>Helicina</taxon>
        <taxon>Arionoidea</taxon>
        <taxon>Arionidae</taxon>
        <taxon>Arion</taxon>
    </lineage>
</organism>
<evidence type="ECO:0008006" key="9">
    <source>
        <dbReference type="Google" id="ProtNLM"/>
    </source>
</evidence>
<evidence type="ECO:0000256" key="3">
    <source>
        <dbReference type="ARBA" id="ARBA00022692"/>
    </source>
</evidence>
<proteinExistence type="inferred from homology"/>
<dbReference type="GO" id="GO:0005739">
    <property type="term" value="C:mitochondrion"/>
    <property type="evidence" value="ECO:0007669"/>
    <property type="project" value="GOC"/>
</dbReference>
<keyword evidence="5 7" id="KW-1133">Transmembrane helix</keyword>
<feature type="transmembrane region" description="Helical" evidence="7">
    <location>
        <begin position="42"/>
        <end position="61"/>
    </location>
</feature>
<sequence>MANQSHKKSAKSAAEDIQSQSLLSKALTPEFPWSDKDEFLDVIYWMRQIMGVVLGLIWGIFPLKGLLGLALFMLVNVAIVYIYYNSFQKVEEEEYGGATEILKEGLMTSFSSFMVAWIILYSALHSESLS</sequence>
<name>A0A0B6ZR01_9EUPU</name>
<reference evidence="8" key="1">
    <citation type="submission" date="2014-12" db="EMBL/GenBank/DDBJ databases">
        <title>Insight into the proteome of Arion vulgaris.</title>
        <authorList>
            <person name="Aradska J."/>
            <person name="Bulat T."/>
            <person name="Smidak R."/>
            <person name="Sarate P."/>
            <person name="Gangsoo J."/>
            <person name="Sialana F."/>
            <person name="Bilban M."/>
            <person name="Lubec G."/>
        </authorList>
    </citation>
    <scope>NUCLEOTIDE SEQUENCE</scope>
    <source>
        <tissue evidence="8">Skin</tissue>
    </source>
</reference>
<feature type="transmembrane region" description="Helical" evidence="7">
    <location>
        <begin position="105"/>
        <end position="124"/>
    </location>
</feature>
<dbReference type="AlphaFoldDB" id="A0A0B6ZR01"/>
<evidence type="ECO:0000256" key="7">
    <source>
        <dbReference type="SAM" id="Phobius"/>
    </source>
</evidence>
<feature type="transmembrane region" description="Helical" evidence="7">
    <location>
        <begin position="67"/>
        <end position="84"/>
    </location>
</feature>
<comment type="similarity">
    <text evidence="2">Belongs to the EMC6 family.</text>
</comment>
<evidence type="ECO:0000256" key="4">
    <source>
        <dbReference type="ARBA" id="ARBA00022824"/>
    </source>
</evidence>
<evidence type="ECO:0000256" key="6">
    <source>
        <dbReference type="ARBA" id="ARBA00023136"/>
    </source>
</evidence>
<evidence type="ECO:0000256" key="1">
    <source>
        <dbReference type="ARBA" id="ARBA00004477"/>
    </source>
</evidence>
<evidence type="ECO:0000256" key="2">
    <source>
        <dbReference type="ARBA" id="ARBA00009436"/>
    </source>
</evidence>
<comment type="subcellular location">
    <subcellularLocation>
        <location evidence="1">Endoplasmic reticulum membrane</location>
        <topology evidence="1">Multi-pass membrane protein</topology>
    </subcellularLocation>
</comment>
<dbReference type="Pfam" id="PF07019">
    <property type="entry name" value="EMC6"/>
    <property type="match status" value="1"/>
</dbReference>
<dbReference type="InterPro" id="IPR010742">
    <property type="entry name" value="RCAF1"/>
</dbReference>
<dbReference type="GO" id="GO:0005789">
    <property type="term" value="C:endoplasmic reticulum membrane"/>
    <property type="evidence" value="ECO:0007669"/>
    <property type="project" value="UniProtKB-SubCell"/>
</dbReference>
<accession>A0A0B6ZR01</accession>
<dbReference type="PANTHER" id="PTHR12906:SF0">
    <property type="entry name" value="GEL COMPLEX SUBUNIT OPTI"/>
    <property type="match status" value="1"/>
</dbReference>
<gene>
    <name evidence="8" type="primary">ORF75766</name>
</gene>
<dbReference type="InterPro" id="IPR029008">
    <property type="entry name" value="EMC6-like"/>
</dbReference>
<evidence type="ECO:0000256" key="5">
    <source>
        <dbReference type="ARBA" id="ARBA00022989"/>
    </source>
</evidence>
<keyword evidence="3 7" id="KW-0812">Transmembrane</keyword>
<keyword evidence="4" id="KW-0256">Endoplasmic reticulum</keyword>
<keyword evidence="6 7" id="KW-0472">Membrane</keyword>
<evidence type="ECO:0000313" key="8">
    <source>
        <dbReference type="EMBL" id="CEK70817.1"/>
    </source>
</evidence>